<dbReference type="SUPFAM" id="SSF88697">
    <property type="entry name" value="PUA domain-like"/>
    <property type="match status" value="1"/>
</dbReference>
<dbReference type="InterPro" id="IPR015947">
    <property type="entry name" value="PUA-like_sf"/>
</dbReference>
<dbReference type="EMBL" id="CP071382">
    <property type="protein sequence ID" value="QSV45586.1"/>
    <property type="molecule type" value="Genomic_DNA"/>
</dbReference>
<keyword evidence="3" id="KW-1185">Reference proteome</keyword>
<reference evidence="2 3" key="1">
    <citation type="submission" date="2021-03" db="EMBL/GenBank/DDBJ databases">
        <title>Geobacter metallireducens gen. nov. sp. nov., a microorganism capable of coupling the complete oxidation of organic compounds to the reduction of iron and other metals.</title>
        <authorList>
            <person name="Li Y."/>
        </authorList>
    </citation>
    <scope>NUCLEOTIDE SEQUENCE [LARGE SCALE GENOMIC DNA]</scope>
    <source>
        <strain evidence="2 3">Jerry-YX</strain>
    </source>
</reference>
<organism evidence="2 3">
    <name type="scientific">Geobacter benzoatilyticus</name>
    <dbReference type="NCBI Taxonomy" id="2815309"/>
    <lineage>
        <taxon>Bacteria</taxon>
        <taxon>Pseudomonadati</taxon>
        <taxon>Thermodesulfobacteriota</taxon>
        <taxon>Desulfuromonadia</taxon>
        <taxon>Geobacterales</taxon>
        <taxon>Geobacteraceae</taxon>
        <taxon>Geobacter</taxon>
    </lineage>
</organism>
<dbReference type="PANTHER" id="PTHR14087">
    <property type="entry name" value="THYMOCYTE NUCLEAR PROTEIN 1"/>
    <property type="match status" value="1"/>
</dbReference>
<accession>A0ABX7Q3W3</accession>
<dbReference type="InterPro" id="IPR052181">
    <property type="entry name" value="5hmC_binding"/>
</dbReference>
<dbReference type="InterPro" id="IPR002740">
    <property type="entry name" value="EVE_domain"/>
</dbReference>
<evidence type="ECO:0000313" key="2">
    <source>
        <dbReference type="EMBL" id="QSV45586.1"/>
    </source>
</evidence>
<protein>
    <submittedName>
        <fullName evidence="2">EVE domain-containing protein</fullName>
    </submittedName>
</protein>
<dbReference type="CDD" id="cd21133">
    <property type="entry name" value="EVE"/>
    <property type="match status" value="1"/>
</dbReference>
<proteinExistence type="predicted"/>
<feature type="domain" description="EVE" evidence="1">
    <location>
        <begin position="6"/>
        <end position="153"/>
    </location>
</feature>
<dbReference type="Proteomes" id="UP000663651">
    <property type="component" value="Chromosome"/>
</dbReference>
<gene>
    <name evidence="2" type="ORF">JZM60_15945</name>
</gene>
<evidence type="ECO:0000313" key="3">
    <source>
        <dbReference type="Proteomes" id="UP000663651"/>
    </source>
</evidence>
<dbReference type="Pfam" id="PF01878">
    <property type="entry name" value="EVE"/>
    <property type="match status" value="1"/>
</dbReference>
<dbReference type="PANTHER" id="PTHR14087:SF7">
    <property type="entry name" value="THYMOCYTE NUCLEAR PROTEIN 1"/>
    <property type="match status" value="1"/>
</dbReference>
<name>A0ABX7Q3W3_9BACT</name>
<dbReference type="InterPro" id="IPR047197">
    <property type="entry name" value="THYN1-like_EVE"/>
</dbReference>
<evidence type="ECO:0000259" key="1">
    <source>
        <dbReference type="Pfam" id="PF01878"/>
    </source>
</evidence>
<dbReference type="Gene3D" id="3.10.590.10">
    <property type="entry name" value="ph1033 like domains"/>
    <property type="match status" value="1"/>
</dbReference>
<sequence>MTRDRRFWLFKSEPSCFSFDDLKACPDSTEHWDGVRNFQARNLLRDEIKPGDGVLFYHSSIAEPAVVGIAEVVRGGYPDWTALDPGAEHFDHRASSDNPIWFMVDVRYVRPLKTPVTLNEMKMHSELSGMVLLKRSRLSVQPVTRQEWEHILRLGGVH</sequence>
<dbReference type="RefSeq" id="WP_207163379.1">
    <property type="nucleotide sequence ID" value="NZ_CP071382.1"/>
</dbReference>